<proteinExistence type="predicted"/>
<organism evidence="2">
    <name type="scientific">Salix viminalis</name>
    <name type="common">Common osier</name>
    <name type="synonym">Basket willow</name>
    <dbReference type="NCBI Taxonomy" id="40686"/>
    <lineage>
        <taxon>Eukaryota</taxon>
        <taxon>Viridiplantae</taxon>
        <taxon>Streptophyta</taxon>
        <taxon>Embryophyta</taxon>
        <taxon>Tracheophyta</taxon>
        <taxon>Spermatophyta</taxon>
        <taxon>Magnoliopsida</taxon>
        <taxon>eudicotyledons</taxon>
        <taxon>Gunneridae</taxon>
        <taxon>Pentapetalae</taxon>
        <taxon>rosids</taxon>
        <taxon>fabids</taxon>
        <taxon>Malpighiales</taxon>
        <taxon>Salicaceae</taxon>
        <taxon>Saliceae</taxon>
        <taxon>Salix</taxon>
    </lineage>
</organism>
<name>A0A6N2L702_SALVM</name>
<accession>A0A6N2L702</accession>
<feature type="transmembrane region" description="Helical" evidence="1">
    <location>
        <begin position="25"/>
        <end position="50"/>
    </location>
</feature>
<protein>
    <submittedName>
        <fullName evidence="2">Uncharacterized protein</fullName>
    </submittedName>
</protein>
<dbReference type="AlphaFoldDB" id="A0A6N2L702"/>
<sequence length="188" mass="21143">MAPPQYYAQQPPPRQVGFLEGWYAFYIYLLYEFLQLSVAAASWMIVAVILQLYLSPNDACDYTAQRQSQRLDARYAVGRAGIANTLAQARQMNVTSMLLKQRFCSNGLSRFGGEVSIGCGFSNQFVLQQLRSGVDSNHLSSKTETRLPWPFLEIKHLNQADIIISRQQKDAFNACACARISLSRMNCG</sequence>
<keyword evidence="1" id="KW-0812">Transmembrane</keyword>
<evidence type="ECO:0000313" key="2">
    <source>
        <dbReference type="EMBL" id="VFU35461.1"/>
    </source>
</evidence>
<keyword evidence="1" id="KW-1133">Transmembrane helix</keyword>
<keyword evidence="1" id="KW-0472">Membrane</keyword>
<reference evidence="2" key="1">
    <citation type="submission" date="2019-03" db="EMBL/GenBank/DDBJ databases">
        <authorList>
            <person name="Mank J."/>
            <person name="Almeida P."/>
        </authorList>
    </citation>
    <scope>NUCLEOTIDE SEQUENCE</scope>
    <source>
        <strain evidence="2">78183</strain>
    </source>
</reference>
<gene>
    <name evidence="2" type="ORF">SVIM_LOCUS176160</name>
</gene>
<dbReference type="EMBL" id="CAADRP010001112">
    <property type="protein sequence ID" value="VFU35461.1"/>
    <property type="molecule type" value="Genomic_DNA"/>
</dbReference>
<evidence type="ECO:0000256" key="1">
    <source>
        <dbReference type="SAM" id="Phobius"/>
    </source>
</evidence>